<reference evidence="2 3" key="1">
    <citation type="submission" date="2022-12" db="EMBL/GenBank/DDBJ databases">
        <title>Genomic features and morphological characterization of a novel Knufia sp. strain isolated from spacecraft assembly facility.</title>
        <authorList>
            <person name="Teixeira M."/>
            <person name="Chander A.M."/>
            <person name="Stajich J.E."/>
            <person name="Venkateswaran K."/>
        </authorList>
    </citation>
    <scope>NUCLEOTIDE SEQUENCE [LARGE SCALE GENOMIC DNA]</scope>
    <source>
        <strain evidence="2 3">FJI-L2-BK-P2</strain>
    </source>
</reference>
<dbReference type="EMBL" id="JAKLMC020000041">
    <property type="protein sequence ID" value="KAK5948947.1"/>
    <property type="molecule type" value="Genomic_DNA"/>
</dbReference>
<dbReference type="PROSITE" id="PS51257">
    <property type="entry name" value="PROKAR_LIPOPROTEIN"/>
    <property type="match status" value="1"/>
</dbReference>
<name>A0AAN8I1G3_9EURO</name>
<gene>
    <name evidence="2" type="ORF">OHC33_010033</name>
</gene>
<evidence type="ECO:0000256" key="1">
    <source>
        <dbReference type="SAM" id="Phobius"/>
    </source>
</evidence>
<keyword evidence="1" id="KW-0812">Transmembrane</keyword>
<dbReference type="AlphaFoldDB" id="A0AAN8I1G3"/>
<feature type="transmembrane region" description="Helical" evidence="1">
    <location>
        <begin position="12"/>
        <end position="39"/>
    </location>
</feature>
<sequence length="73" mass="8428">MILPKRDDQPPINYFVFTTAMVSCGLVLLAAVGATWYFTRRKLKKQYDRQRAKAGAEAEPEMDDIYDAYYGEE</sequence>
<keyword evidence="1" id="KW-1133">Transmembrane helix</keyword>
<evidence type="ECO:0000313" key="3">
    <source>
        <dbReference type="Proteomes" id="UP001316803"/>
    </source>
</evidence>
<comment type="caution">
    <text evidence="2">The sequence shown here is derived from an EMBL/GenBank/DDBJ whole genome shotgun (WGS) entry which is preliminary data.</text>
</comment>
<proteinExistence type="predicted"/>
<dbReference type="Proteomes" id="UP001316803">
    <property type="component" value="Unassembled WGS sequence"/>
</dbReference>
<keyword evidence="1" id="KW-0472">Membrane</keyword>
<keyword evidence="3" id="KW-1185">Reference proteome</keyword>
<organism evidence="2 3">
    <name type="scientific">Knufia fluminis</name>
    <dbReference type="NCBI Taxonomy" id="191047"/>
    <lineage>
        <taxon>Eukaryota</taxon>
        <taxon>Fungi</taxon>
        <taxon>Dikarya</taxon>
        <taxon>Ascomycota</taxon>
        <taxon>Pezizomycotina</taxon>
        <taxon>Eurotiomycetes</taxon>
        <taxon>Chaetothyriomycetidae</taxon>
        <taxon>Chaetothyriales</taxon>
        <taxon>Trichomeriaceae</taxon>
        <taxon>Knufia</taxon>
    </lineage>
</organism>
<protein>
    <submittedName>
        <fullName evidence="2">Uncharacterized protein</fullName>
    </submittedName>
</protein>
<accession>A0AAN8I1G3</accession>
<evidence type="ECO:0000313" key="2">
    <source>
        <dbReference type="EMBL" id="KAK5948947.1"/>
    </source>
</evidence>